<keyword evidence="1" id="KW-0547">Nucleotide-binding</keyword>
<evidence type="ECO:0000256" key="1">
    <source>
        <dbReference type="ARBA" id="ARBA00022741"/>
    </source>
</evidence>
<dbReference type="EMBL" id="JRPY01000114">
    <property type="protein sequence ID" value="KJX74550.1"/>
    <property type="molecule type" value="Genomic_DNA"/>
</dbReference>
<name>A0A0F4ESG0_9MYCO</name>
<dbReference type="Pfam" id="PF02682">
    <property type="entry name" value="CT_C_D"/>
    <property type="match status" value="1"/>
</dbReference>
<accession>A0A0F4ESG0</accession>
<keyword evidence="3" id="KW-0067">ATP-binding</keyword>
<evidence type="ECO:0000313" key="5">
    <source>
        <dbReference type="EMBL" id="KJX74550.1"/>
    </source>
</evidence>
<reference evidence="5 6" key="1">
    <citation type="journal article" date="2015" name="Proc. Natl. Acad. Sci. U.S.A.">
        <title>Insight into the evolution and origin of leprosy bacilli from the genome sequence of Mycobacterium lepromatosis.</title>
        <authorList>
            <person name="Singh P."/>
            <person name="Benjak A."/>
            <person name="Schuenemann V.J."/>
            <person name="Herbig A."/>
            <person name="Avanzi C."/>
            <person name="Busso P."/>
            <person name="Nieselt K."/>
            <person name="Krause J."/>
            <person name="Vera-Cabrera L."/>
            <person name="Cole S.T."/>
        </authorList>
    </citation>
    <scope>NUCLEOTIDE SEQUENCE [LARGE SCALE GENOMIC DNA]</scope>
    <source>
        <strain evidence="5 6">Mx1-22A</strain>
    </source>
</reference>
<evidence type="ECO:0000256" key="3">
    <source>
        <dbReference type="ARBA" id="ARBA00022840"/>
    </source>
</evidence>
<dbReference type="Gene3D" id="3.30.1360.40">
    <property type="match status" value="1"/>
</dbReference>
<dbReference type="Proteomes" id="UP000053699">
    <property type="component" value="Unassembled WGS sequence"/>
</dbReference>
<dbReference type="InterPro" id="IPR003833">
    <property type="entry name" value="CT_C_D"/>
</dbReference>
<protein>
    <recommendedName>
        <fullName evidence="4">Carboxyltransferase domain-containing protein</fullName>
    </recommendedName>
</protein>
<dbReference type="InterPro" id="IPR029000">
    <property type="entry name" value="Cyclophilin-like_dom_sf"/>
</dbReference>
<dbReference type="PANTHER" id="PTHR34698:SF2">
    <property type="entry name" value="5-OXOPROLINASE SUBUNIT B"/>
    <property type="match status" value="1"/>
</dbReference>
<sequence>MAMLQNPSPLPLFRRYRQSMSVIDTASDHAQYLPEGLVVGANILHYGDQALMLQCGSTSDVLAWADALRAAALPGVVDIVPGARTVLVKLGGPHDQRVTLQRLRKLRVTPEATAPTDRGANVVIDVVYDGPDLAEVANITGLTVAQIITAHTSTPWRAGFNGFAPGFVYLVDGDPRLRVPRRRDPRTSVPPGSVALADEFSAIYPRQSPGGWQLIGHTDTVLWDTNLPNPALLTQGMWVRFRAA</sequence>
<dbReference type="SUPFAM" id="SSF160467">
    <property type="entry name" value="PH0987 N-terminal domain-like"/>
    <property type="match status" value="1"/>
</dbReference>
<dbReference type="STRING" id="480418.GCA_000975265_03652"/>
<dbReference type="InterPro" id="IPR010016">
    <property type="entry name" value="PxpB"/>
</dbReference>
<organism evidence="5 6">
    <name type="scientific">Mycobacterium lepromatosis</name>
    <dbReference type="NCBI Taxonomy" id="480418"/>
    <lineage>
        <taxon>Bacteria</taxon>
        <taxon>Bacillati</taxon>
        <taxon>Actinomycetota</taxon>
        <taxon>Actinomycetes</taxon>
        <taxon>Mycobacteriales</taxon>
        <taxon>Mycobacteriaceae</taxon>
        <taxon>Mycobacterium</taxon>
    </lineage>
</organism>
<gene>
    <name evidence="5" type="ORF">MLPM_2549</name>
</gene>
<dbReference type="AlphaFoldDB" id="A0A0F4ESG0"/>
<feature type="domain" description="Carboxyltransferase" evidence="4">
    <location>
        <begin position="41"/>
        <end position="233"/>
    </location>
</feature>
<dbReference type="PANTHER" id="PTHR34698">
    <property type="entry name" value="5-OXOPROLINASE SUBUNIT B"/>
    <property type="match status" value="1"/>
</dbReference>
<keyword evidence="2" id="KW-0378">Hydrolase</keyword>
<dbReference type="PATRIC" id="fig|480418.6.peg.195"/>
<proteinExistence type="predicted"/>
<dbReference type="Gene3D" id="2.40.100.10">
    <property type="entry name" value="Cyclophilin-like"/>
    <property type="match status" value="1"/>
</dbReference>
<evidence type="ECO:0000259" key="4">
    <source>
        <dbReference type="SMART" id="SM00796"/>
    </source>
</evidence>
<dbReference type="SUPFAM" id="SSF50891">
    <property type="entry name" value="Cyclophilin-like"/>
    <property type="match status" value="1"/>
</dbReference>
<comment type="caution">
    <text evidence="5">The sequence shown here is derived from an EMBL/GenBank/DDBJ whole genome shotgun (WGS) entry which is preliminary data.</text>
</comment>
<keyword evidence="6" id="KW-1185">Reference proteome</keyword>
<dbReference type="GO" id="GO:0005524">
    <property type="term" value="F:ATP binding"/>
    <property type="evidence" value="ECO:0007669"/>
    <property type="project" value="UniProtKB-KW"/>
</dbReference>
<evidence type="ECO:0000256" key="2">
    <source>
        <dbReference type="ARBA" id="ARBA00022801"/>
    </source>
</evidence>
<dbReference type="GO" id="GO:0016787">
    <property type="term" value="F:hydrolase activity"/>
    <property type="evidence" value="ECO:0007669"/>
    <property type="project" value="UniProtKB-KW"/>
</dbReference>
<dbReference type="SMART" id="SM00796">
    <property type="entry name" value="AHS1"/>
    <property type="match status" value="1"/>
</dbReference>
<evidence type="ECO:0000313" key="6">
    <source>
        <dbReference type="Proteomes" id="UP000053699"/>
    </source>
</evidence>